<gene>
    <name evidence="2" type="ORF">SDC9_207904</name>
</gene>
<protein>
    <submittedName>
        <fullName evidence="2">Uncharacterized protein</fullName>
    </submittedName>
</protein>
<reference evidence="2" key="1">
    <citation type="submission" date="2019-08" db="EMBL/GenBank/DDBJ databases">
        <authorList>
            <person name="Kucharzyk K."/>
            <person name="Murdoch R.W."/>
            <person name="Higgins S."/>
            <person name="Loffler F."/>
        </authorList>
    </citation>
    <scope>NUCLEOTIDE SEQUENCE</scope>
</reference>
<organism evidence="2">
    <name type="scientific">bioreactor metagenome</name>
    <dbReference type="NCBI Taxonomy" id="1076179"/>
    <lineage>
        <taxon>unclassified sequences</taxon>
        <taxon>metagenomes</taxon>
        <taxon>ecological metagenomes</taxon>
    </lineage>
</organism>
<name>A0A645JBP7_9ZZZZ</name>
<dbReference type="AlphaFoldDB" id="A0A645JBP7"/>
<feature type="region of interest" description="Disordered" evidence="1">
    <location>
        <begin position="66"/>
        <end position="92"/>
    </location>
</feature>
<sequence>MWPATCWPARICRSARWRYGPDSKTKPTSAGSSRSTVGALPAACGSIKVGKIQLLPCIVRRPRCSLPSEGDYGERPSDSATKTQPVARHETASGDLCPAAHSHGLLRHVQIHPYLERADCFQELHAPPRGAWQCLGGPGQFP</sequence>
<accession>A0A645JBP7</accession>
<evidence type="ECO:0000313" key="2">
    <source>
        <dbReference type="EMBL" id="MPN60179.1"/>
    </source>
</evidence>
<proteinExistence type="predicted"/>
<dbReference type="EMBL" id="VSSQ01135113">
    <property type="protein sequence ID" value="MPN60179.1"/>
    <property type="molecule type" value="Genomic_DNA"/>
</dbReference>
<comment type="caution">
    <text evidence="2">The sequence shown here is derived from an EMBL/GenBank/DDBJ whole genome shotgun (WGS) entry which is preliminary data.</text>
</comment>
<evidence type="ECO:0000256" key="1">
    <source>
        <dbReference type="SAM" id="MobiDB-lite"/>
    </source>
</evidence>